<name>A0A1G7YSL8_9ACTN</name>
<dbReference type="AlphaFoldDB" id="A0A1G7YSL8"/>
<gene>
    <name evidence="3" type="primary">grpE</name>
    <name evidence="6" type="ORF">SAMN05421505_11052</name>
</gene>
<organism evidence="6 7">
    <name type="scientific">Sinosporangium album</name>
    <dbReference type="NCBI Taxonomy" id="504805"/>
    <lineage>
        <taxon>Bacteria</taxon>
        <taxon>Bacillati</taxon>
        <taxon>Actinomycetota</taxon>
        <taxon>Actinomycetes</taxon>
        <taxon>Streptosporangiales</taxon>
        <taxon>Streptosporangiaceae</taxon>
        <taxon>Sinosporangium</taxon>
    </lineage>
</organism>
<comment type="similarity">
    <text evidence="1 3 4">Belongs to the GrpE family.</text>
</comment>
<evidence type="ECO:0000313" key="6">
    <source>
        <dbReference type="EMBL" id="SDG99582.1"/>
    </source>
</evidence>
<dbReference type="Gene3D" id="2.30.22.10">
    <property type="entry name" value="Head domain of nucleotide exchange factor GrpE"/>
    <property type="match status" value="1"/>
</dbReference>
<protein>
    <recommendedName>
        <fullName evidence="3">Protein GrpE</fullName>
    </recommendedName>
    <alternativeName>
        <fullName evidence="3">HSP-70 cofactor</fullName>
    </alternativeName>
</protein>
<evidence type="ECO:0000256" key="5">
    <source>
        <dbReference type="SAM" id="MobiDB-lite"/>
    </source>
</evidence>
<proteinExistence type="inferred from homology"/>
<evidence type="ECO:0000256" key="2">
    <source>
        <dbReference type="ARBA" id="ARBA00023186"/>
    </source>
</evidence>
<keyword evidence="3" id="KW-0346">Stress response</keyword>
<feature type="region of interest" description="Disordered" evidence="5">
    <location>
        <begin position="1"/>
        <end position="20"/>
    </location>
</feature>
<dbReference type="InterPro" id="IPR000740">
    <property type="entry name" value="GrpE"/>
</dbReference>
<dbReference type="InterPro" id="IPR009012">
    <property type="entry name" value="GrpE_head"/>
</dbReference>
<dbReference type="HAMAP" id="MF_01151">
    <property type="entry name" value="GrpE"/>
    <property type="match status" value="1"/>
</dbReference>
<dbReference type="PRINTS" id="PR00773">
    <property type="entry name" value="GRPEPROTEIN"/>
</dbReference>
<dbReference type="OrthoDB" id="5191115at2"/>
<dbReference type="InterPro" id="IPR013805">
    <property type="entry name" value="GrpE_CC"/>
</dbReference>
<sequence length="161" mass="17757">MSEQDPAPAPTEQDELKARNEQLEARVAELEDQRLRALAELDNVRKRAAKEAERERARVLAELLPVLDNLDLALQHADAEPAAIVPGVRAVLEQALTLLDRLGFPRQEDADREFDPARHEAVGTVESGDIPPGTVVHVVRPGYGEGRRQLRPAKVIVSKAD</sequence>
<dbReference type="CDD" id="cd00446">
    <property type="entry name" value="GrpE"/>
    <property type="match status" value="1"/>
</dbReference>
<dbReference type="Proteomes" id="UP000198923">
    <property type="component" value="Unassembled WGS sequence"/>
</dbReference>
<evidence type="ECO:0000256" key="3">
    <source>
        <dbReference type="HAMAP-Rule" id="MF_01151"/>
    </source>
</evidence>
<dbReference type="SUPFAM" id="SSF58014">
    <property type="entry name" value="Coiled-coil domain of nucleotide exchange factor GrpE"/>
    <property type="match status" value="1"/>
</dbReference>
<accession>A0A1G7YSL8</accession>
<dbReference type="Gene3D" id="3.90.20.20">
    <property type="match status" value="1"/>
</dbReference>
<dbReference type="GO" id="GO:0000774">
    <property type="term" value="F:adenyl-nucleotide exchange factor activity"/>
    <property type="evidence" value="ECO:0007669"/>
    <property type="project" value="InterPro"/>
</dbReference>
<dbReference type="Pfam" id="PF01025">
    <property type="entry name" value="GrpE"/>
    <property type="match status" value="1"/>
</dbReference>
<comment type="subunit">
    <text evidence="3">Homodimer.</text>
</comment>
<comment type="subcellular location">
    <subcellularLocation>
        <location evidence="3">Cytoplasm</location>
    </subcellularLocation>
</comment>
<dbReference type="SUPFAM" id="SSF51064">
    <property type="entry name" value="Head domain of nucleotide exchange factor GrpE"/>
    <property type="match status" value="1"/>
</dbReference>
<evidence type="ECO:0000256" key="1">
    <source>
        <dbReference type="ARBA" id="ARBA00009054"/>
    </source>
</evidence>
<reference evidence="6 7" key="1">
    <citation type="submission" date="2016-10" db="EMBL/GenBank/DDBJ databases">
        <authorList>
            <person name="de Groot N.N."/>
        </authorList>
    </citation>
    <scope>NUCLEOTIDE SEQUENCE [LARGE SCALE GENOMIC DNA]</scope>
    <source>
        <strain evidence="6 7">CPCC 201354</strain>
    </source>
</reference>
<dbReference type="PANTHER" id="PTHR21237">
    <property type="entry name" value="GRPE PROTEIN"/>
    <property type="match status" value="1"/>
</dbReference>
<evidence type="ECO:0000256" key="4">
    <source>
        <dbReference type="RuleBase" id="RU004478"/>
    </source>
</evidence>
<dbReference type="PANTHER" id="PTHR21237:SF23">
    <property type="entry name" value="GRPE PROTEIN HOMOLOG, MITOCHONDRIAL"/>
    <property type="match status" value="1"/>
</dbReference>
<keyword evidence="2 3" id="KW-0143">Chaperone</keyword>
<keyword evidence="7" id="KW-1185">Reference proteome</keyword>
<dbReference type="RefSeq" id="WP_093170610.1">
    <property type="nucleotide sequence ID" value="NZ_FNCN01000010.1"/>
</dbReference>
<dbReference type="GO" id="GO:0005737">
    <property type="term" value="C:cytoplasm"/>
    <property type="evidence" value="ECO:0007669"/>
    <property type="project" value="UniProtKB-SubCell"/>
</dbReference>
<dbReference type="STRING" id="504805.SAMN05421505_11052"/>
<dbReference type="GO" id="GO:0051087">
    <property type="term" value="F:protein-folding chaperone binding"/>
    <property type="evidence" value="ECO:0007669"/>
    <property type="project" value="InterPro"/>
</dbReference>
<keyword evidence="3" id="KW-0963">Cytoplasm</keyword>
<comment type="function">
    <text evidence="3">Participates actively in the response to hyperosmotic and heat shock by preventing the aggregation of stress-denatured proteins, in association with DnaK and GrpE. It is the nucleotide exchange factor for DnaK and may function as a thermosensor. Unfolded proteins bind initially to DnaJ; upon interaction with the DnaJ-bound protein, DnaK hydrolyzes its bound ATP, resulting in the formation of a stable complex. GrpE releases ADP from DnaK; ATP binding to DnaK triggers the release of the substrate protein, thus completing the reaction cycle. Several rounds of ATP-dependent interactions between DnaJ, DnaK and GrpE are required for fully efficient folding.</text>
</comment>
<dbReference type="GO" id="GO:0051082">
    <property type="term" value="F:unfolded protein binding"/>
    <property type="evidence" value="ECO:0007669"/>
    <property type="project" value="TreeGrafter"/>
</dbReference>
<dbReference type="GO" id="GO:0042803">
    <property type="term" value="F:protein homodimerization activity"/>
    <property type="evidence" value="ECO:0007669"/>
    <property type="project" value="InterPro"/>
</dbReference>
<dbReference type="EMBL" id="FNCN01000010">
    <property type="protein sequence ID" value="SDG99582.1"/>
    <property type="molecule type" value="Genomic_DNA"/>
</dbReference>
<evidence type="ECO:0000313" key="7">
    <source>
        <dbReference type="Proteomes" id="UP000198923"/>
    </source>
</evidence>
<dbReference type="GO" id="GO:0006457">
    <property type="term" value="P:protein folding"/>
    <property type="evidence" value="ECO:0007669"/>
    <property type="project" value="InterPro"/>
</dbReference>